<dbReference type="AlphaFoldDB" id="W1DTF6"/>
<comment type="caution">
    <text evidence="1">The sequence shown here is derived from an EMBL/GenBank/DDBJ whole genome shotgun (WGS) entry which is preliminary data.</text>
</comment>
<dbReference type="Gene3D" id="1.20.1250.20">
    <property type="entry name" value="MFS general substrate transporter like domains"/>
    <property type="match status" value="1"/>
</dbReference>
<evidence type="ECO:0000313" key="2">
    <source>
        <dbReference type="Proteomes" id="UP000019183"/>
    </source>
</evidence>
<protein>
    <submittedName>
        <fullName evidence="1">Di/tripeptide permease YjdL</fullName>
    </submittedName>
</protein>
<name>W1DTF6_KLEPN</name>
<dbReference type="Proteomes" id="UP000019183">
    <property type="component" value="Unassembled WGS sequence"/>
</dbReference>
<dbReference type="InterPro" id="IPR036259">
    <property type="entry name" value="MFS_trans_sf"/>
</dbReference>
<organism evidence="1 2">
    <name type="scientific">Klebsiella pneumoniae IS43</name>
    <dbReference type="NCBI Taxonomy" id="1432552"/>
    <lineage>
        <taxon>Bacteria</taxon>
        <taxon>Pseudomonadati</taxon>
        <taxon>Pseudomonadota</taxon>
        <taxon>Gammaproteobacteria</taxon>
        <taxon>Enterobacterales</taxon>
        <taxon>Enterobacteriaceae</taxon>
        <taxon>Klebsiella/Raoultella group</taxon>
        <taxon>Klebsiella</taxon>
        <taxon>Klebsiella pneumoniae complex</taxon>
    </lineage>
</organism>
<accession>W1DTF6</accession>
<evidence type="ECO:0000313" key="1">
    <source>
        <dbReference type="EMBL" id="CDL12020.1"/>
    </source>
</evidence>
<keyword evidence="2" id="KW-1185">Reference proteome</keyword>
<reference evidence="1" key="1">
    <citation type="submission" date="2013-10" db="EMBL/GenBank/DDBJ databases">
        <title>Antibiotic resistance diversity of beta-lactamase producers in the General Hospital Vienna.</title>
        <authorList>
            <person name="Barisic I."/>
            <person name="Mitteregger D."/>
            <person name="Hirschl A.M."/>
            <person name="Noehammer C."/>
            <person name="Wiesinger-Mayr H."/>
        </authorList>
    </citation>
    <scope>NUCLEOTIDE SEQUENCE [LARGE SCALE GENOMIC DNA]</scope>
    <source>
        <strain evidence="1">IS43</strain>
    </source>
</reference>
<proteinExistence type="predicted"/>
<sequence>MFIGLMIFLSGSRHFRHTRGVDKPALRAVKFVLRPGAGCW</sequence>
<dbReference type="EMBL" id="CBWK010000735">
    <property type="protein sequence ID" value="CDL12020.1"/>
    <property type="molecule type" value="Genomic_DNA"/>
</dbReference>